<dbReference type="InterPro" id="IPR003593">
    <property type="entry name" value="AAA+_ATPase"/>
</dbReference>
<dbReference type="PANTHER" id="PTHR43581">
    <property type="entry name" value="ATP/GTP PHOSPHATASE"/>
    <property type="match status" value="1"/>
</dbReference>
<dbReference type="EMBL" id="QRSS01000019">
    <property type="protein sequence ID" value="RGQ03175.1"/>
    <property type="molecule type" value="Genomic_DNA"/>
</dbReference>
<reference evidence="2 3" key="1">
    <citation type="submission" date="2018-08" db="EMBL/GenBank/DDBJ databases">
        <title>A genome reference for cultivated species of the human gut microbiota.</title>
        <authorList>
            <person name="Zou Y."/>
            <person name="Xue W."/>
            <person name="Luo G."/>
        </authorList>
    </citation>
    <scope>NUCLEOTIDE SEQUENCE [LARGE SCALE GENOMIC DNA]</scope>
    <source>
        <strain evidence="2 3">AF29-2BH</strain>
    </source>
</reference>
<dbReference type="PANTHER" id="PTHR43581:SF2">
    <property type="entry name" value="EXCINUCLEASE ATPASE SUBUNIT"/>
    <property type="match status" value="1"/>
</dbReference>
<evidence type="ECO:0000313" key="3">
    <source>
        <dbReference type="Proteomes" id="UP000283585"/>
    </source>
</evidence>
<proteinExistence type="predicted"/>
<gene>
    <name evidence="2" type="ORF">DWZ12_13450</name>
</gene>
<organism evidence="2 3">
    <name type="scientific">Blautia obeum</name>
    <dbReference type="NCBI Taxonomy" id="40520"/>
    <lineage>
        <taxon>Bacteria</taxon>
        <taxon>Bacillati</taxon>
        <taxon>Bacillota</taxon>
        <taxon>Clostridia</taxon>
        <taxon>Lachnospirales</taxon>
        <taxon>Lachnospiraceae</taxon>
        <taxon>Blautia</taxon>
    </lineage>
</organism>
<name>A0A411ZK23_9FIRM</name>
<dbReference type="Gene3D" id="3.40.50.300">
    <property type="entry name" value="P-loop containing nucleotide triphosphate hydrolases"/>
    <property type="match status" value="1"/>
</dbReference>
<feature type="domain" description="AAA+ ATPase" evidence="1">
    <location>
        <begin position="28"/>
        <end position="396"/>
    </location>
</feature>
<protein>
    <recommendedName>
        <fullName evidence="1">AAA+ ATPase domain-containing protein</fullName>
    </recommendedName>
</protein>
<dbReference type="Pfam" id="PF13175">
    <property type="entry name" value="AAA_15"/>
    <property type="match status" value="1"/>
</dbReference>
<dbReference type="Proteomes" id="UP000283585">
    <property type="component" value="Unassembled WGS sequence"/>
</dbReference>
<dbReference type="InterPro" id="IPR027417">
    <property type="entry name" value="P-loop_NTPase"/>
</dbReference>
<dbReference type="SMART" id="SM00382">
    <property type="entry name" value="AAA"/>
    <property type="match status" value="1"/>
</dbReference>
<comment type="caution">
    <text evidence="2">The sequence shown here is derived from an EMBL/GenBank/DDBJ whole genome shotgun (WGS) entry which is preliminary data.</text>
</comment>
<sequence>MKWDMTEIRVRKLFGRFNYDFDMGDMIKSGMIILSGPNGFGKTMILECLNAISNSDLFFFLQLNFGSFEIRRNEVDKQIKIVKKNNGLCVNGEELSYKDINLSSRGIVERSSGDEEAAKQRAAKVRVILDYMQSVLGSIQYIKGQRLVDIDDSRMAVSRQGELRRYSRRILETVNKIPEEFRMQMRSLDSLYSVKSNELDRTFLKRLFELKEGIDEETFKQKIELVRGKIQKLSESGISKLGTLDVMQFREEDARALKIYFEDFDEKYRVYEKMIEQIGLFKKIVDERFLFKHLEITNGQNLAIVDDDTQERIDLNKLSSGEQEILVLYYRLLFEIPEGSIVLIDEPEISLHIAWQRKFAQDLQEIVKLRNLFAIVATHSVQIVSGNRHIQYDLGEMYKNGLNKRE</sequence>
<dbReference type="InterPro" id="IPR041685">
    <property type="entry name" value="AAA_GajA/Old/RecF-like"/>
</dbReference>
<dbReference type="SUPFAM" id="SSF52540">
    <property type="entry name" value="P-loop containing nucleoside triphosphate hydrolases"/>
    <property type="match status" value="1"/>
</dbReference>
<accession>A0A411ZK23</accession>
<dbReference type="AlphaFoldDB" id="A0A411ZK23"/>
<dbReference type="InterPro" id="IPR051396">
    <property type="entry name" value="Bact_Antivir_Def_Nuclease"/>
</dbReference>
<evidence type="ECO:0000259" key="1">
    <source>
        <dbReference type="SMART" id="SM00382"/>
    </source>
</evidence>
<evidence type="ECO:0000313" key="2">
    <source>
        <dbReference type="EMBL" id="RGQ03175.1"/>
    </source>
</evidence>